<evidence type="ECO:0000259" key="1">
    <source>
        <dbReference type="Pfam" id="PF22893"/>
    </source>
</evidence>
<protein>
    <recommendedName>
        <fullName evidence="1">Ubiquitin-like domain-containing protein</fullName>
    </recommendedName>
</protein>
<proteinExistence type="predicted"/>
<accession>A0AA39CC77</accession>
<sequence>MSGLGISPSDLVAGGKAIGKAISAVRDGGSKYTFQEADDSVRDRIAASKLVEEHFAISDPPLPSSAALVRAAKQLRTRDEIINRKHDNFKGSLGPNATSTRRRQVGSALKWAFKGEKDFAEHNDRNLNTIDHGLKSWFEGFADGINKNIVSTFGKVDERAQTISTHVSEALTKTLKRTHDGQRDLVQNGFSDSQRQLQTVVTKLEDLENRITALSPQTATGPLSVELVRAFLIRFWFCWHRNDTIRIFSQNLMSDALKNPPSCILLCFTLFLFLKLHSQIPLRLCLGGGDVVHFEDALGTTYNVPFATFEHVKIFKAFLEVKFEGRPGFAKVVRGECNMLLAESGFGNRIWPVPPSFEATSEAAGSTEEDAEFFKHVHLEITRGNDKARQDALLAEEKRVRDQFLIEAAKKARAEAAAAAARVEEQRRIREVAIRTKARAAEEEARAAAASEMEHYSTNNLPPIPHRSQKTYVPAAAAIHVASSSESLRYHDPRVHPPMPMPRRKGYLYQGVRCDGVWVHQIRSSAMPPDPHQRPLPSGFDTVIASYGTASTYHNP</sequence>
<reference evidence="2" key="1">
    <citation type="submission" date="2022-10" db="EMBL/GenBank/DDBJ databases">
        <title>Culturing micro-colonial fungi from biological soil crusts in the Mojave desert and describing Neophaeococcomyces mojavensis, and introducing the new genera and species Taxawa tesnikishii.</title>
        <authorList>
            <person name="Kurbessoian T."/>
            <person name="Stajich J.E."/>
        </authorList>
    </citation>
    <scope>NUCLEOTIDE SEQUENCE</scope>
    <source>
        <strain evidence="2">TK_41</strain>
    </source>
</reference>
<name>A0AA39CC77_9EURO</name>
<evidence type="ECO:0000313" key="3">
    <source>
        <dbReference type="Proteomes" id="UP001172673"/>
    </source>
</evidence>
<keyword evidence="3" id="KW-1185">Reference proteome</keyword>
<dbReference type="AlphaFoldDB" id="A0AA39CC77"/>
<dbReference type="InterPro" id="IPR054464">
    <property type="entry name" value="ULD_fung"/>
</dbReference>
<dbReference type="Proteomes" id="UP001172673">
    <property type="component" value="Unassembled WGS sequence"/>
</dbReference>
<evidence type="ECO:0000313" key="2">
    <source>
        <dbReference type="EMBL" id="KAJ9602885.1"/>
    </source>
</evidence>
<dbReference type="EMBL" id="JAPDRK010000024">
    <property type="protein sequence ID" value="KAJ9602885.1"/>
    <property type="molecule type" value="Genomic_DNA"/>
</dbReference>
<comment type="caution">
    <text evidence="2">The sequence shown here is derived from an EMBL/GenBank/DDBJ whole genome shotgun (WGS) entry which is preliminary data.</text>
</comment>
<organism evidence="2 3">
    <name type="scientific">Cladophialophora chaetospira</name>
    <dbReference type="NCBI Taxonomy" id="386627"/>
    <lineage>
        <taxon>Eukaryota</taxon>
        <taxon>Fungi</taxon>
        <taxon>Dikarya</taxon>
        <taxon>Ascomycota</taxon>
        <taxon>Pezizomycotina</taxon>
        <taxon>Eurotiomycetes</taxon>
        <taxon>Chaetothyriomycetidae</taxon>
        <taxon>Chaetothyriales</taxon>
        <taxon>Herpotrichiellaceae</taxon>
        <taxon>Cladophialophora</taxon>
    </lineage>
</organism>
<gene>
    <name evidence="2" type="ORF">H2200_012665</name>
</gene>
<feature type="domain" description="Ubiquitin-like" evidence="1">
    <location>
        <begin position="290"/>
        <end position="340"/>
    </location>
</feature>
<dbReference type="Pfam" id="PF22893">
    <property type="entry name" value="ULD_2"/>
    <property type="match status" value="1"/>
</dbReference>